<dbReference type="PANTHER" id="PTHR45331:SF1">
    <property type="entry name" value="ALDEHYDE OXIDOREDUCTASE IRON-SULFUR-BINDING SUBUNIT PAOA"/>
    <property type="match status" value="1"/>
</dbReference>
<gene>
    <name evidence="6" type="ORF">GCM10008959_03330</name>
</gene>
<dbReference type="Gene3D" id="1.10.150.120">
    <property type="entry name" value="[2Fe-2S]-binding domain"/>
    <property type="match status" value="1"/>
</dbReference>
<dbReference type="Pfam" id="PF00111">
    <property type="entry name" value="Fer2"/>
    <property type="match status" value="1"/>
</dbReference>
<dbReference type="PROSITE" id="PS00197">
    <property type="entry name" value="2FE2S_FER_1"/>
    <property type="match status" value="1"/>
</dbReference>
<dbReference type="InterPro" id="IPR002888">
    <property type="entry name" value="2Fe-2S-bd"/>
</dbReference>
<dbReference type="InterPro" id="IPR052914">
    <property type="entry name" value="Aldehyde_Oxdr_Iron-Sulfur"/>
</dbReference>
<dbReference type="PANTHER" id="PTHR45331">
    <property type="entry name" value="OXIDOREDUCTASE, IRON-SULPHUR BINDING SUBUNIT-RELATED-RELATED"/>
    <property type="match status" value="1"/>
</dbReference>
<keyword evidence="1" id="KW-0479">Metal-binding</keyword>
<keyword evidence="7" id="KW-1185">Reference proteome</keyword>
<evidence type="ECO:0000259" key="5">
    <source>
        <dbReference type="PROSITE" id="PS51085"/>
    </source>
</evidence>
<dbReference type="Proteomes" id="UP000634308">
    <property type="component" value="Unassembled WGS sequence"/>
</dbReference>
<evidence type="ECO:0000256" key="1">
    <source>
        <dbReference type="ARBA" id="ARBA00022723"/>
    </source>
</evidence>
<organism evidence="6 7">
    <name type="scientific">Deinococcus seoulensis</name>
    <dbReference type="NCBI Taxonomy" id="1837379"/>
    <lineage>
        <taxon>Bacteria</taxon>
        <taxon>Thermotogati</taxon>
        <taxon>Deinococcota</taxon>
        <taxon>Deinococci</taxon>
        <taxon>Deinococcales</taxon>
        <taxon>Deinococcaceae</taxon>
        <taxon>Deinococcus</taxon>
    </lineage>
</organism>
<evidence type="ECO:0000313" key="7">
    <source>
        <dbReference type="Proteomes" id="UP000634308"/>
    </source>
</evidence>
<sequence length="194" mass="20444">MSQTNARTPAPHPHQPSTQGVTLSVNGQEHSLTLDPRVTLLDALREHAHLTGTKKGCDHGQCGACTVLVDGTRVLSCLTLAVMHDGQEVTTVEGLGTPDDLHPLQDAFIRHDGYQCGYCTPGQLCSSVGTLDEIARGVPSHVTADLNDVSFSADELRERLSGNICRCAAYPNIIAAVSEVHAAQNGAAAQEAAQ</sequence>
<feature type="region of interest" description="Disordered" evidence="4">
    <location>
        <begin position="1"/>
        <end position="22"/>
    </location>
</feature>
<keyword evidence="2" id="KW-0560">Oxidoreductase</keyword>
<dbReference type="InterPro" id="IPR012675">
    <property type="entry name" value="Beta-grasp_dom_sf"/>
</dbReference>
<evidence type="ECO:0000256" key="2">
    <source>
        <dbReference type="ARBA" id="ARBA00023002"/>
    </source>
</evidence>
<dbReference type="InterPro" id="IPR006058">
    <property type="entry name" value="2Fe2S_fd_BS"/>
</dbReference>
<dbReference type="InterPro" id="IPR001041">
    <property type="entry name" value="2Fe-2S_ferredoxin-type"/>
</dbReference>
<feature type="domain" description="2Fe-2S ferredoxin-type" evidence="5">
    <location>
        <begin position="19"/>
        <end position="95"/>
    </location>
</feature>
<dbReference type="PROSITE" id="PS51085">
    <property type="entry name" value="2FE2S_FER_2"/>
    <property type="match status" value="1"/>
</dbReference>
<dbReference type="CDD" id="cd00207">
    <property type="entry name" value="fer2"/>
    <property type="match status" value="1"/>
</dbReference>
<dbReference type="Gene3D" id="3.10.20.30">
    <property type="match status" value="1"/>
</dbReference>
<protein>
    <submittedName>
        <fullName evidence="6">Aldehyde oxidoreductase</fullName>
    </submittedName>
</protein>
<dbReference type="InterPro" id="IPR036010">
    <property type="entry name" value="2Fe-2S_ferredoxin-like_sf"/>
</dbReference>
<reference evidence="7" key="1">
    <citation type="journal article" date="2019" name="Int. J. Syst. Evol. Microbiol.">
        <title>The Global Catalogue of Microorganisms (GCM) 10K type strain sequencing project: providing services to taxonomists for standard genome sequencing and annotation.</title>
        <authorList>
            <consortium name="The Broad Institute Genomics Platform"/>
            <consortium name="The Broad Institute Genome Sequencing Center for Infectious Disease"/>
            <person name="Wu L."/>
            <person name="Ma J."/>
        </authorList>
    </citation>
    <scope>NUCLEOTIDE SEQUENCE [LARGE SCALE GENOMIC DNA]</scope>
    <source>
        <strain evidence="7">JCM 31404</strain>
    </source>
</reference>
<dbReference type="EMBL" id="BMQM01000001">
    <property type="protein sequence ID" value="GGR45514.1"/>
    <property type="molecule type" value="Genomic_DNA"/>
</dbReference>
<dbReference type="Pfam" id="PF01799">
    <property type="entry name" value="Fer2_2"/>
    <property type="match status" value="1"/>
</dbReference>
<evidence type="ECO:0000256" key="3">
    <source>
        <dbReference type="ARBA" id="ARBA00023004"/>
    </source>
</evidence>
<evidence type="ECO:0000313" key="6">
    <source>
        <dbReference type="EMBL" id="GGR45514.1"/>
    </source>
</evidence>
<keyword evidence="3" id="KW-0408">Iron</keyword>
<name>A0ABQ2RLS9_9DEIO</name>
<comment type="caution">
    <text evidence="6">The sequence shown here is derived from an EMBL/GenBank/DDBJ whole genome shotgun (WGS) entry which is preliminary data.</text>
</comment>
<evidence type="ECO:0000256" key="4">
    <source>
        <dbReference type="SAM" id="MobiDB-lite"/>
    </source>
</evidence>
<dbReference type="SUPFAM" id="SSF47741">
    <property type="entry name" value="CO dehydrogenase ISP C-domain like"/>
    <property type="match status" value="1"/>
</dbReference>
<proteinExistence type="predicted"/>
<accession>A0ABQ2RLS9</accession>
<dbReference type="SUPFAM" id="SSF54292">
    <property type="entry name" value="2Fe-2S ferredoxin-like"/>
    <property type="match status" value="1"/>
</dbReference>
<dbReference type="RefSeq" id="WP_189063218.1">
    <property type="nucleotide sequence ID" value="NZ_BMQM01000001.1"/>
</dbReference>
<dbReference type="InterPro" id="IPR036884">
    <property type="entry name" value="2Fe-2S-bd_dom_sf"/>
</dbReference>